<protein>
    <submittedName>
        <fullName evidence="1">Uncharacterized protein</fullName>
    </submittedName>
</protein>
<name>A0ACD5Y3H8_AVESA</name>
<accession>A0ACD5Y3H8</accession>
<reference evidence="1" key="1">
    <citation type="submission" date="2021-05" db="EMBL/GenBank/DDBJ databases">
        <authorList>
            <person name="Scholz U."/>
            <person name="Mascher M."/>
            <person name="Fiebig A."/>
        </authorList>
    </citation>
    <scope>NUCLEOTIDE SEQUENCE [LARGE SCALE GENOMIC DNA]</scope>
</reference>
<dbReference type="EnsemblPlants" id="AVESA.00010b.r2.5CG0880980.2">
    <property type="protein sequence ID" value="AVESA.00010b.r2.5CG0880980.2.CDS"/>
    <property type="gene ID" value="AVESA.00010b.r2.5CG0880980"/>
</dbReference>
<evidence type="ECO:0000313" key="1">
    <source>
        <dbReference type="EnsemblPlants" id="AVESA.00010b.r2.5CG0880980.2.CDS"/>
    </source>
</evidence>
<proteinExistence type="predicted"/>
<evidence type="ECO:0000313" key="2">
    <source>
        <dbReference type="Proteomes" id="UP001732700"/>
    </source>
</evidence>
<reference evidence="1" key="2">
    <citation type="submission" date="2025-09" db="UniProtKB">
        <authorList>
            <consortium name="EnsemblPlants"/>
        </authorList>
    </citation>
    <scope>IDENTIFICATION</scope>
</reference>
<sequence length="506" mass="57650">MMSMEQDPPRRQIRGRNASIGSLAKRKGSPRHQDGASLPGKRKRYSGRHLPEDIWHHICSFLPLKDAARAARASRFFRDSWRCHPNLKFSKETMGFNENARILSKMTTKYNSRVGHILKNHSGMGVKTLRLKFYGPYNANSSTRLDSWLEIAVKPGIEELVLTLQSKREGSFDKENYNFPCALLSNGSGNSIRVLDLIGCAFRPTEGLGCMRSLTSLSLCYVHITGDELGFLLSNSLALERLKVSCCNDIIFIQIPCLLQRLRSLRVSQCDMLQVVESKAPNISSFDIHFDGKNVEMLLGESLRAKEIEISHPCALRDARTTLPSSMPNLETLTIYSYEEDFGTPMLPSKFLHLRYLVITVIEWAFPATYDIFSLVSFLDASPCLETFDLDVRMRRQGHDWIFEDASWLERTPGHRYRNLRRVRIARFCSRKMLVKLTCHILENAPSLECLTLDIAPDRIKHMRSADDPIKFVREAPRALEAIRTCIEGKVPSTAKLIVLEPTPWC</sequence>
<organism evidence="1 2">
    <name type="scientific">Avena sativa</name>
    <name type="common">Oat</name>
    <dbReference type="NCBI Taxonomy" id="4498"/>
    <lineage>
        <taxon>Eukaryota</taxon>
        <taxon>Viridiplantae</taxon>
        <taxon>Streptophyta</taxon>
        <taxon>Embryophyta</taxon>
        <taxon>Tracheophyta</taxon>
        <taxon>Spermatophyta</taxon>
        <taxon>Magnoliopsida</taxon>
        <taxon>Liliopsida</taxon>
        <taxon>Poales</taxon>
        <taxon>Poaceae</taxon>
        <taxon>BOP clade</taxon>
        <taxon>Pooideae</taxon>
        <taxon>Poodae</taxon>
        <taxon>Poeae</taxon>
        <taxon>Poeae Chloroplast Group 1 (Aveneae type)</taxon>
        <taxon>Aveninae</taxon>
        <taxon>Avena</taxon>
    </lineage>
</organism>
<dbReference type="Proteomes" id="UP001732700">
    <property type="component" value="Chromosome 5C"/>
</dbReference>
<keyword evidence="2" id="KW-1185">Reference proteome</keyword>